<dbReference type="PANTHER" id="PTHR24291">
    <property type="entry name" value="CYTOCHROME P450 FAMILY 4"/>
    <property type="match status" value="1"/>
</dbReference>
<dbReference type="InterPro" id="IPR050196">
    <property type="entry name" value="Cytochrome_P450_Monoox"/>
</dbReference>
<organism evidence="8 9">
    <name type="scientific">Streptomyces montanisoli</name>
    <dbReference type="NCBI Taxonomy" id="2798581"/>
    <lineage>
        <taxon>Bacteria</taxon>
        <taxon>Bacillati</taxon>
        <taxon>Actinomycetota</taxon>
        <taxon>Actinomycetes</taxon>
        <taxon>Kitasatosporales</taxon>
        <taxon>Streptomycetaceae</taxon>
        <taxon>Streptomyces</taxon>
    </lineage>
</organism>
<accession>A0A940MGG8</accession>
<dbReference type="InterPro" id="IPR036396">
    <property type="entry name" value="Cyt_P450_sf"/>
</dbReference>
<evidence type="ECO:0000313" key="8">
    <source>
        <dbReference type="EMBL" id="MBP0458178.1"/>
    </source>
</evidence>
<dbReference type="GO" id="GO:0016705">
    <property type="term" value="F:oxidoreductase activity, acting on paired donors, with incorporation or reduction of molecular oxygen"/>
    <property type="evidence" value="ECO:0007669"/>
    <property type="project" value="InterPro"/>
</dbReference>
<dbReference type="InterPro" id="IPR001128">
    <property type="entry name" value="Cyt_P450"/>
</dbReference>
<reference evidence="8" key="1">
    <citation type="submission" date="2021-03" db="EMBL/GenBank/DDBJ databases">
        <title>Whole genome sequence of Streptomyces bomunensis MMS17-BM035.</title>
        <authorList>
            <person name="Lee J.H."/>
        </authorList>
    </citation>
    <scope>NUCLEOTIDE SEQUENCE</scope>
    <source>
        <strain evidence="8">MMS17-BM035</strain>
    </source>
</reference>
<dbReference type="Proteomes" id="UP000670475">
    <property type="component" value="Unassembled WGS sequence"/>
</dbReference>
<name>A0A940MGG8_9ACTN</name>
<keyword evidence="4" id="KW-0560">Oxidoreductase</keyword>
<evidence type="ECO:0000313" key="9">
    <source>
        <dbReference type="Proteomes" id="UP000670475"/>
    </source>
</evidence>
<dbReference type="InterPro" id="IPR002401">
    <property type="entry name" value="Cyt_P450_E_grp-I"/>
</dbReference>
<dbReference type="PANTHER" id="PTHR24291:SF50">
    <property type="entry name" value="BIFUNCTIONAL ALBAFLAVENONE MONOOXYGENASE_TERPENE SYNTHASE"/>
    <property type="match status" value="1"/>
</dbReference>
<keyword evidence="2 7" id="KW-0349">Heme</keyword>
<evidence type="ECO:0000256" key="4">
    <source>
        <dbReference type="ARBA" id="ARBA00023002"/>
    </source>
</evidence>
<evidence type="ECO:0000256" key="6">
    <source>
        <dbReference type="ARBA" id="ARBA00023033"/>
    </source>
</evidence>
<evidence type="ECO:0000256" key="1">
    <source>
        <dbReference type="ARBA" id="ARBA00010617"/>
    </source>
</evidence>
<evidence type="ECO:0000256" key="3">
    <source>
        <dbReference type="ARBA" id="ARBA00022723"/>
    </source>
</evidence>
<dbReference type="GO" id="GO:0005506">
    <property type="term" value="F:iron ion binding"/>
    <property type="evidence" value="ECO:0007669"/>
    <property type="project" value="InterPro"/>
</dbReference>
<feature type="binding site" description="axial binding residue" evidence="7">
    <location>
        <position position="559"/>
    </location>
    <ligand>
        <name>heme</name>
        <dbReference type="ChEBI" id="CHEBI:30413"/>
    </ligand>
    <ligandPart>
        <name>Fe</name>
        <dbReference type="ChEBI" id="CHEBI:18248"/>
    </ligandPart>
</feature>
<dbReference type="AlphaFoldDB" id="A0A940MGG8"/>
<dbReference type="Gene3D" id="1.10.630.10">
    <property type="entry name" value="Cytochrome P450"/>
    <property type="match status" value="1"/>
</dbReference>
<sequence length="610" mass="67233">MRRRTIGALPVLDIAERAGHYECPAKALRSPVAERMRRLAIEVVVLDNGIVSVEKEEMAGDVNLVLLLEREQGLTRQGAIERMCAMVSDRTRRFVELRGTLPALADSVGLDSRDRAALMRYERDALETLMRGLRLGPARRALHPHVREEVLRRCVPGGVIVSGVVTTRKAPVAPGALPGLGHVPQLLRDPLRLFGSAHRDGAPVTRIMLGNRAAHLVTTPQLVRTVLSNVDGSFDKGGPVMNAIRGLLGNGLLTCTADDHARQRPMMQVAFARTHLDAYVPMMAQCAREMAESWTPGGTVALDAEMLRTAILVACRTLISAEPYGTSVTAMADAIPELVRGLFRRTVVPLPPVHRLPLPSNRRYQRAERTLAAAMEEIVKHYRSLEEPPDDLLSHIMAVSDPATGLGMTDGEIEDQVRTVLTAGTETTASLLAWTFHLLGGHPDVEDRLWKELDAVLGGRVPALSDLKDLPYTKRVLTEALRLYPPGWLLSRTTTRRVRLGGHELERGAEILFSPYFLHRDEDTFPEPDRFLPDRWLPQAVTSRQREAFVAMGGGRRKCIGDVFGMTEATIVLAVVASRWRLRPANATAVRPALRIVLNPSALPMTAEPR</sequence>
<dbReference type="PRINTS" id="PR00385">
    <property type="entry name" value="P450"/>
</dbReference>
<dbReference type="SUPFAM" id="SSF48264">
    <property type="entry name" value="Cytochrome P450"/>
    <property type="match status" value="1"/>
</dbReference>
<keyword evidence="3 7" id="KW-0479">Metal-binding</keyword>
<keyword evidence="9" id="KW-1185">Reference proteome</keyword>
<comment type="similarity">
    <text evidence="1">Belongs to the cytochrome P450 family.</text>
</comment>
<dbReference type="InterPro" id="IPR008949">
    <property type="entry name" value="Isoprenoid_synthase_dom_sf"/>
</dbReference>
<keyword evidence="6" id="KW-0503">Monooxygenase</keyword>
<comment type="caution">
    <text evidence="8">The sequence shown here is derived from an EMBL/GenBank/DDBJ whole genome shotgun (WGS) entry which is preliminary data.</text>
</comment>
<evidence type="ECO:0000256" key="5">
    <source>
        <dbReference type="ARBA" id="ARBA00023004"/>
    </source>
</evidence>
<comment type="cofactor">
    <cofactor evidence="7">
        <name>heme</name>
        <dbReference type="ChEBI" id="CHEBI:30413"/>
    </cofactor>
</comment>
<gene>
    <name evidence="8" type="ORF">JFN87_11795</name>
</gene>
<dbReference type="Gene3D" id="1.10.600.10">
    <property type="entry name" value="Farnesyl Diphosphate Synthase"/>
    <property type="match status" value="1"/>
</dbReference>
<dbReference type="EMBL" id="JAGIQL010000036">
    <property type="protein sequence ID" value="MBP0458178.1"/>
    <property type="molecule type" value="Genomic_DNA"/>
</dbReference>
<evidence type="ECO:0000256" key="2">
    <source>
        <dbReference type="ARBA" id="ARBA00022617"/>
    </source>
</evidence>
<keyword evidence="5 7" id="KW-0408">Iron</keyword>
<proteinExistence type="inferred from homology"/>
<dbReference type="GO" id="GO:0020037">
    <property type="term" value="F:heme binding"/>
    <property type="evidence" value="ECO:0007669"/>
    <property type="project" value="InterPro"/>
</dbReference>
<dbReference type="PRINTS" id="PR00463">
    <property type="entry name" value="EP450I"/>
</dbReference>
<dbReference type="GO" id="GO:0004497">
    <property type="term" value="F:monooxygenase activity"/>
    <property type="evidence" value="ECO:0007669"/>
    <property type="project" value="UniProtKB-KW"/>
</dbReference>
<dbReference type="SUPFAM" id="SSF48576">
    <property type="entry name" value="Terpenoid synthases"/>
    <property type="match status" value="1"/>
</dbReference>
<evidence type="ECO:0000256" key="7">
    <source>
        <dbReference type="PIRSR" id="PIRSR602401-1"/>
    </source>
</evidence>
<dbReference type="Pfam" id="PF19086">
    <property type="entry name" value="Terpene_syn_C_2"/>
    <property type="match status" value="1"/>
</dbReference>
<protein>
    <submittedName>
        <fullName evidence="8">Cytochrome P450</fullName>
    </submittedName>
</protein>
<dbReference type="Pfam" id="PF00067">
    <property type="entry name" value="p450"/>
    <property type="match status" value="1"/>
</dbReference>